<dbReference type="NCBIfam" id="TIGR00521">
    <property type="entry name" value="coaBC_dfp"/>
    <property type="match status" value="1"/>
</dbReference>
<dbReference type="Gene3D" id="3.40.50.1950">
    <property type="entry name" value="Flavin prenyltransferase-like"/>
    <property type="match status" value="1"/>
</dbReference>
<organism evidence="5 6">
    <name type="scientific">Capsulimonas corticalis</name>
    <dbReference type="NCBI Taxonomy" id="2219043"/>
    <lineage>
        <taxon>Bacteria</taxon>
        <taxon>Bacillati</taxon>
        <taxon>Armatimonadota</taxon>
        <taxon>Armatimonadia</taxon>
        <taxon>Capsulimonadales</taxon>
        <taxon>Capsulimonadaceae</taxon>
        <taxon>Capsulimonas</taxon>
    </lineage>
</organism>
<dbReference type="Pfam" id="PF02441">
    <property type="entry name" value="Flavoprotein"/>
    <property type="match status" value="1"/>
</dbReference>
<evidence type="ECO:0000256" key="1">
    <source>
        <dbReference type="HAMAP-Rule" id="MF_02225"/>
    </source>
</evidence>
<dbReference type="SUPFAM" id="SSF102645">
    <property type="entry name" value="CoaB-like"/>
    <property type="match status" value="1"/>
</dbReference>
<sequence>MNDSARPKRVVLGVTASIAAYKAADLASKLVKSGVEVYPILTAEAARFVGPATFTALTGHPCPIDVFEEPFPGEIAHIWLARNCDLIAIVPASMNCLARLAHGLADDMLTAAVMATAAPVLLAPAMNTGMWNNPATQANLETLSRYGYQFIEPVTGMLACRTEGVGKMADVVTIEAAIQSVLRGAQPLSGKRVLITAGPTREPIDPVRYLTNRSSGKMGYALAEAARRLGAAVTLISGPTALPQPVGVDTISVETASEMKNAVAAHVQTASIIIAAAAVADYRPETVAPQKIKKSASAPTIVLVENEDILAWIGRSKRADQILIGFAAESENLLANAEKKLRGKNLDWIVANDVTAEGAGFDVDTNIATMISRDGQQVALPKMSKREMAEKIWEAVGGDTFKSV</sequence>
<dbReference type="GO" id="GO:0015937">
    <property type="term" value="P:coenzyme A biosynthetic process"/>
    <property type="evidence" value="ECO:0007669"/>
    <property type="project" value="UniProtKB-UniRule"/>
</dbReference>
<keyword evidence="1 2" id="KW-0210">Decarboxylase</keyword>
<feature type="binding site" evidence="1">
    <location>
        <position position="281"/>
    </location>
    <ligand>
        <name>CTP</name>
        <dbReference type="ChEBI" id="CHEBI:37563"/>
    </ligand>
</feature>
<dbReference type="InterPro" id="IPR035929">
    <property type="entry name" value="CoaB-like_sf"/>
</dbReference>
<keyword evidence="1" id="KW-0460">Magnesium</keyword>
<evidence type="ECO:0000259" key="3">
    <source>
        <dbReference type="Pfam" id="PF02441"/>
    </source>
</evidence>
<dbReference type="EMBL" id="AP025739">
    <property type="protein sequence ID" value="BDI31954.1"/>
    <property type="molecule type" value="Genomic_DNA"/>
</dbReference>
<feature type="region of interest" description="Phosphopantothenate--cysteine ligase" evidence="1">
    <location>
        <begin position="193"/>
        <end position="404"/>
    </location>
</feature>
<dbReference type="OrthoDB" id="9802554at2"/>
<protein>
    <recommendedName>
        <fullName evidence="1">Coenzyme A biosynthesis bifunctional protein CoaBC</fullName>
    </recommendedName>
    <alternativeName>
        <fullName evidence="1">DNA/pantothenate metabolism flavoprotein</fullName>
    </alternativeName>
    <alternativeName>
        <fullName evidence="1">Phosphopantothenoylcysteine synthetase/decarboxylase</fullName>
        <shortName evidence="1">PPCS-PPCDC</shortName>
    </alternativeName>
    <domain>
        <recommendedName>
            <fullName evidence="1">Phosphopantothenoylcysteine decarboxylase</fullName>
            <shortName evidence="1">PPC decarboxylase</shortName>
            <shortName evidence="1">PPC-DC</shortName>
            <ecNumber evidence="1">4.1.1.36</ecNumber>
        </recommendedName>
        <alternativeName>
            <fullName evidence="1">CoaC</fullName>
        </alternativeName>
    </domain>
    <domain>
        <recommendedName>
            <fullName evidence="1">Phosphopantothenate--cysteine ligase</fullName>
            <ecNumber evidence="1">6.3.2.5</ecNumber>
        </recommendedName>
        <alternativeName>
            <fullName evidence="1">CoaB</fullName>
        </alternativeName>
        <alternativeName>
            <fullName evidence="1">Phosphopantothenoylcysteine synthetase</fullName>
            <shortName evidence="1">PPC synthetase</shortName>
            <shortName evidence="1">PPC-S</shortName>
        </alternativeName>
    </domain>
</protein>
<dbReference type="HAMAP" id="MF_02225">
    <property type="entry name" value="CoaBC"/>
    <property type="match status" value="1"/>
</dbReference>
<evidence type="ECO:0000259" key="4">
    <source>
        <dbReference type="Pfam" id="PF04127"/>
    </source>
</evidence>
<feature type="region of interest" description="Phosphopantothenoylcysteine decarboxylase" evidence="1">
    <location>
        <begin position="1"/>
        <end position="192"/>
    </location>
</feature>
<dbReference type="InterPro" id="IPR003382">
    <property type="entry name" value="Flavoprotein"/>
</dbReference>
<comment type="pathway">
    <text evidence="1 2">Cofactor biosynthesis; coenzyme A biosynthesis; CoA from (R)-pantothenate: step 3/5.</text>
</comment>
<keyword evidence="1 2" id="KW-0288">FMN</keyword>
<accession>A0A402D4T7</accession>
<keyword evidence="1 2" id="KW-0436">Ligase</keyword>
<dbReference type="Pfam" id="PF04127">
    <property type="entry name" value="DFP"/>
    <property type="match status" value="1"/>
</dbReference>
<comment type="similarity">
    <text evidence="1 2">In the N-terminal section; belongs to the HFCD (homo-oligomeric flavin containing Cys decarboxylase) superfamily.</text>
</comment>
<evidence type="ECO:0000313" key="5">
    <source>
        <dbReference type="EMBL" id="BDI31954.1"/>
    </source>
</evidence>
<dbReference type="GO" id="GO:0071513">
    <property type="term" value="C:phosphopantothenoylcysteine decarboxylase complex"/>
    <property type="evidence" value="ECO:0007669"/>
    <property type="project" value="TreeGrafter"/>
</dbReference>
<comment type="pathway">
    <text evidence="1 2">Cofactor biosynthesis; coenzyme A biosynthesis; CoA from (R)-pantothenate: step 2/5.</text>
</comment>
<comment type="function">
    <text evidence="1">Catalyzes two sequential steps in the biosynthesis of coenzyme A. In the first step cysteine is conjugated to 4'-phosphopantothenate to form 4-phosphopantothenoylcysteine. In the second step the latter compound is decarboxylated to form 4'-phosphopantotheine.</text>
</comment>
<keyword evidence="1 2" id="KW-0285">Flavoprotein</keyword>
<dbReference type="GO" id="GO:0010181">
    <property type="term" value="F:FMN binding"/>
    <property type="evidence" value="ECO:0007669"/>
    <property type="project" value="UniProtKB-UniRule"/>
</dbReference>
<dbReference type="Gene3D" id="3.40.50.10300">
    <property type="entry name" value="CoaB-like"/>
    <property type="match status" value="1"/>
</dbReference>
<feature type="domain" description="Flavoprotein" evidence="3">
    <location>
        <begin position="8"/>
        <end position="171"/>
    </location>
</feature>
<dbReference type="InterPro" id="IPR036551">
    <property type="entry name" value="Flavin_trans-like"/>
</dbReference>
<comment type="caution">
    <text evidence="1">Lacks conserved residue(s) required for the propagation of feature annotation.</text>
</comment>
<dbReference type="EC" id="6.3.2.5" evidence="1"/>
<feature type="domain" description="DNA/pantothenate metabolism flavoprotein C-terminal" evidence="4">
    <location>
        <begin position="188"/>
        <end position="396"/>
    </location>
</feature>
<gene>
    <name evidence="1 5" type="primary">coaBC</name>
    <name evidence="5" type="ORF">CCAX7_40050</name>
</gene>
<dbReference type="KEGG" id="ccot:CCAX7_40050"/>
<feature type="binding site" evidence="1">
    <location>
        <position position="291"/>
    </location>
    <ligand>
        <name>CTP</name>
        <dbReference type="ChEBI" id="CHEBI:37563"/>
    </ligand>
</feature>
<dbReference type="RefSeq" id="WP_119324537.1">
    <property type="nucleotide sequence ID" value="NZ_AP025739.1"/>
</dbReference>
<dbReference type="GO" id="GO:0004633">
    <property type="term" value="F:phosphopantothenoylcysteine decarboxylase activity"/>
    <property type="evidence" value="ECO:0007669"/>
    <property type="project" value="UniProtKB-UniRule"/>
</dbReference>
<dbReference type="InterPro" id="IPR005252">
    <property type="entry name" value="CoaBC"/>
</dbReference>
<dbReference type="GO" id="GO:0046872">
    <property type="term" value="F:metal ion binding"/>
    <property type="evidence" value="ECO:0007669"/>
    <property type="project" value="UniProtKB-KW"/>
</dbReference>
<comment type="cofactor">
    <cofactor evidence="1">
        <name>FMN</name>
        <dbReference type="ChEBI" id="CHEBI:58210"/>
    </cofactor>
    <text evidence="1">Binds 1 FMN per subunit.</text>
</comment>
<keyword evidence="1" id="KW-0479">Metal-binding</keyword>
<evidence type="ECO:0000313" key="6">
    <source>
        <dbReference type="Proteomes" id="UP000287394"/>
    </source>
</evidence>
<feature type="binding site" evidence="1">
    <location>
        <position position="344"/>
    </location>
    <ligand>
        <name>CTP</name>
        <dbReference type="ChEBI" id="CHEBI:37563"/>
    </ligand>
</feature>
<name>A0A402D4T7_9BACT</name>
<keyword evidence="6" id="KW-1185">Reference proteome</keyword>
<proteinExistence type="inferred from homology"/>
<dbReference type="EC" id="4.1.1.36" evidence="1"/>
<dbReference type="PANTHER" id="PTHR14359">
    <property type="entry name" value="HOMO-OLIGOMERIC FLAVIN CONTAINING CYS DECARBOXYLASE FAMILY"/>
    <property type="match status" value="1"/>
</dbReference>
<comment type="similarity">
    <text evidence="1 2">In the C-terminal section; belongs to the PPC synthetase family.</text>
</comment>
<keyword evidence="1" id="KW-0511">Multifunctional enzyme</keyword>
<feature type="binding site" evidence="1">
    <location>
        <position position="340"/>
    </location>
    <ligand>
        <name>CTP</name>
        <dbReference type="ChEBI" id="CHEBI:37563"/>
    </ligand>
</feature>
<dbReference type="SUPFAM" id="SSF52507">
    <property type="entry name" value="Homo-oligomeric flavin-containing Cys decarboxylases, HFCD"/>
    <property type="match status" value="1"/>
</dbReference>
<feature type="binding site" evidence="1">
    <location>
        <position position="326"/>
    </location>
    <ligand>
        <name>CTP</name>
        <dbReference type="ChEBI" id="CHEBI:37563"/>
    </ligand>
</feature>
<dbReference type="InterPro" id="IPR007085">
    <property type="entry name" value="DNA/pantothenate-metab_flavo_C"/>
</dbReference>
<comment type="cofactor">
    <cofactor evidence="1">
        <name>Mg(2+)</name>
        <dbReference type="ChEBI" id="CHEBI:18420"/>
    </cofactor>
</comment>
<evidence type="ECO:0000256" key="2">
    <source>
        <dbReference type="RuleBase" id="RU364078"/>
    </source>
</evidence>
<dbReference type="GO" id="GO:0015941">
    <property type="term" value="P:pantothenate catabolic process"/>
    <property type="evidence" value="ECO:0007669"/>
    <property type="project" value="InterPro"/>
</dbReference>
<reference evidence="5 6" key="1">
    <citation type="journal article" date="2019" name="Int. J. Syst. Evol. Microbiol.">
        <title>Capsulimonas corticalis gen. nov., sp. nov., an aerobic capsulated bacterium, of a novel bacterial order, Capsulimonadales ord. nov., of the class Armatimonadia of the phylum Armatimonadetes.</title>
        <authorList>
            <person name="Li J."/>
            <person name="Kudo C."/>
            <person name="Tonouchi A."/>
        </authorList>
    </citation>
    <scope>NUCLEOTIDE SEQUENCE [LARGE SCALE GENOMIC DNA]</scope>
    <source>
        <strain evidence="5 6">AX-7</strain>
    </source>
</reference>
<dbReference type="Proteomes" id="UP000287394">
    <property type="component" value="Chromosome"/>
</dbReference>
<comment type="function">
    <text evidence="2">Catalyzes two steps in the biosynthesis of coenzyme A. In the first step cysteine is conjugated to 4'-phosphopantothenate to form 4-phosphopantothenoylcysteine, in the latter compound is decarboxylated to form 4'-phosphopantotheine.</text>
</comment>
<dbReference type="AlphaFoldDB" id="A0A402D4T7"/>
<dbReference type="GO" id="GO:0004632">
    <property type="term" value="F:phosphopantothenate--cysteine ligase activity"/>
    <property type="evidence" value="ECO:0007669"/>
    <property type="project" value="UniProtKB-UniRule"/>
</dbReference>
<comment type="catalytic activity">
    <reaction evidence="1 2">
        <text>N-[(R)-4-phosphopantothenoyl]-L-cysteine + H(+) = (R)-4'-phosphopantetheine + CO2</text>
        <dbReference type="Rhea" id="RHEA:16793"/>
        <dbReference type="ChEBI" id="CHEBI:15378"/>
        <dbReference type="ChEBI" id="CHEBI:16526"/>
        <dbReference type="ChEBI" id="CHEBI:59458"/>
        <dbReference type="ChEBI" id="CHEBI:61723"/>
        <dbReference type="EC" id="4.1.1.36"/>
    </reaction>
</comment>
<dbReference type="PANTHER" id="PTHR14359:SF6">
    <property type="entry name" value="PHOSPHOPANTOTHENOYLCYSTEINE DECARBOXYLASE"/>
    <property type="match status" value="1"/>
</dbReference>
<comment type="catalytic activity">
    <reaction evidence="1 2">
        <text>(R)-4'-phosphopantothenate + L-cysteine + CTP = N-[(R)-4-phosphopantothenoyl]-L-cysteine + CMP + diphosphate + H(+)</text>
        <dbReference type="Rhea" id="RHEA:19397"/>
        <dbReference type="ChEBI" id="CHEBI:10986"/>
        <dbReference type="ChEBI" id="CHEBI:15378"/>
        <dbReference type="ChEBI" id="CHEBI:33019"/>
        <dbReference type="ChEBI" id="CHEBI:35235"/>
        <dbReference type="ChEBI" id="CHEBI:37563"/>
        <dbReference type="ChEBI" id="CHEBI:59458"/>
        <dbReference type="ChEBI" id="CHEBI:60377"/>
        <dbReference type="EC" id="6.3.2.5"/>
    </reaction>
</comment>
<feature type="active site" description="Proton donor" evidence="1">
    <location>
        <position position="160"/>
    </location>
</feature>
<keyword evidence="1 2" id="KW-0456">Lyase</keyword>
<dbReference type="FunCoup" id="A0A402D4T7">
    <property type="interactions" value="471"/>
</dbReference>